<dbReference type="GO" id="GO:0016881">
    <property type="term" value="F:acid-amino acid ligase activity"/>
    <property type="evidence" value="ECO:0007669"/>
    <property type="project" value="UniProtKB-ARBA"/>
</dbReference>
<accession>A0A9N8WR08</accession>
<organism evidence="3 4">
    <name type="scientific">Funneliformis mosseae</name>
    <name type="common">Endomycorrhizal fungus</name>
    <name type="synonym">Glomus mosseae</name>
    <dbReference type="NCBI Taxonomy" id="27381"/>
    <lineage>
        <taxon>Eukaryota</taxon>
        <taxon>Fungi</taxon>
        <taxon>Fungi incertae sedis</taxon>
        <taxon>Mucoromycota</taxon>
        <taxon>Glomeromycotina</taxon>
        <taxon>Glomeromycetes</taxon>
        <taxon>Glomerales</taxon>
        <taxon>Glomeraceae</taxon>
        <taxon>Funneliformis</taxon>
    </lineage>
</organism>
<dbReference type="PANTHER" id="PTHR34384">
    <property type="entry name" value="L-2,3-DIAMINOPROPANOATE--CITRATE LIGASE"/>
    <property type="match status" value="1"/>
</dbReference>
<evidence type="ECO:0000259" key="2">
    <source>
        <dbReference type="Pfam" id="PF06276"/>
    </source>
</evidence>
<dbReference type="Pfam" id="PF04183">
    <property type="entry name" value="IucA_IucC"/>
    <property type="match status" value="1"/>
</dbReference>
<dbReference type="PANTHER" id="PTHR34384:SF5">
    <property type="entry name" value="L-2,3-DIAMINOPROPANOATE--CITRATE LIGASE"/>
    <property type="match status" value="1"/>
</dbReference>
<dbReference type="EMBL" id="CAJVPP010000580">
    <property type="protein sequence ID" value="CAG8495223.1"/>
    <property type="molecule type" value="Genomic_DNA"/>
</dbReference>
<feature type="domain" description="Aerobactin siderophore biosynthesis IucA/IucC-like C-terminal" evidence="2">
    <location>
        <begin position="429"/>
        <end position="495"/>
    </location>
</feature>
<dbReference type="Proteomes" id="UP000789375">
    <property type="component" value="Unassembled WGS sequence"/>
</dbReference>
<dbReference type="InterPro" id="IPR022770">
    <property type="entry name" value="IucA/IucC-like_C"/>
</dbReference>
<dbReference type="InterPro" id="IPR007310">
    <property type="entry name" value="Aerobactin_biosyn_IucA/IucC_N"/>
</dbReference>
<feature type="domain" description="Aerobactin siderophore biosynthesis IucA/IucC N-terminal" evidence="1">
    <location>
        <begin position="189"/>
        <end position="404"/>
    </location>
</feature>
<evidence type="ECO:0000259" key="1">
    <source>
        <dbReference type="Pfam" id="PF04183"/>
    </source>
</evidence>
<dbReference type="Gene3D" id="1.10.510.40">
    <property type="match status" value="1"/>
</dbReference>
<dbReference type="GO" id="GO:0019290">
    <property type="term" value="P:siderophore biosynthetic process"/>
    <property type="evidence" value="ECO:0007669"/>
    <property type="project" value="InterPro"/>
</dbReference>
<proteinExistence type="predicted"/>
<reference evidence="3" key="1">
    <citation type="submission" date="2021-06" db="EMBL/GenBank/DDBJ databases">
        <authorList>
            <person name="Kallberg Y."/>
            <person name="Tangrot J."/>
            <person name="Rosling A."/>
        </authorList>
    </citation>
    <scope>NUCLEOTIDE SEQUENCE</scope>
    <source>
        <strain evidence="3">87-6 pot B 2015</strain>
    </source>
</reference>
<evidence type="ECO:0000313" key="4">
    <source>
        <dbReference type="Proteomes" id="UP000789375"/>
    </source>
</evidence>
<name>A0A9N8WR08_FUNMO</name>
<gene>
    <name evidence="3" type="ORF">FMOSSE_LOCUS3745</name>
</gene>
<dbReference type="AlphaFoldDB" id="A0A9N8WR08"/>
<keyword evidence="4" id="KW-1185">Reference proteome</keyword>
<dbReference type="InterPro" id="IPR037455">
    <property type="entry name" value="LucA/IucC-like"/>
</dbReference>
<protein>
    <submittedName>
        <fullName evidence="3">1781_t:CDS:1</fullName>
    </submittedName>
</protein>
<dbReference type="Pfam" id="PF06276">
    <property type="entry name" value="FhuF"/>
    <property type="match status" value="1"/>
</dbReference>
<evidence type="ECO:0000313" key="3">
    <source>
        <dbReference type="EMBL" id="CAG8495223.1"/>
    </source>
</evidence>
<comment type="caution">
    <text evidence="3">The sequence shown here is derived from an EMBL/GenBank/DDBJ whole genome shotgun (WGS) entry which is preliminary data.</text>
</comment>
<sequence>MDSISLNQKANFAIASRLLASVINEGIVNAIFRSNNDTQNNVFGPKKFGEMIVLPSFEKTNFNNENCIISVPTLHKPIISAFTQRFDKVDLIDPWDIIYPINIIKFKGSLSFQNGDSESSMKLIFSLLNSNDSIEAISSVELMRIFGAWMKLDDDFVKQIIAELDSSVQYQTYTYKSYNHQLSLLTSSIEWEQSLLEGHATHPMNKARLAMTPIPKIFPGTYDFNNPLIRFVEVPIDKMVIRGSYKRTIEKILKFTFSSPPTPSENAIIMPVHELQLPNIRSKFSFVKILPEQYSIKAKSQASLRTVIIPNLNDVAIKLALGIKVTSALRTITPWTVHSGTGLGNILDKLEIDRNLLKVCKEFAGVYPIEEDYDIAKHLSCIIREDFNDLNSDGESVVVCSALTERDEFGKSVVERVWGLDTLQKRIDFLDRYVHILFKAFLPAVLVNGFSFESHQQNVLARFDSKSGQLVGFVVRDYGGIKHHQDTLFASIGERVDVLKDNVTEAKNLIEVSHMSSILL</sequence>